<dbReference type="OrthoDB" id="21416at2759"/>
<evidence type="ECO:0000313" key="10">
    <source>
        <dbReference type="Proteomes" id="UP001152607"/>
    </source>
</evidence>
<sequence>MASPCAFQDAIRNFKSTAGLTQAELRDFSQTSLDDLKQCIATIQNDQRASRKLRYLKRLGPFLDTMERYGKIIEVFLNVSDIIAFVWGPVKFLLMVTKECAEIFNILLDAYHRIGETIPQFQQYQTLFVGNTHVQRALGFIYEDILNFHKEALRYFRKSAWRQLFEAARKMFSENLKQLENDLSRHTALIDRQASLEEYSSAQAARLQSQQYFEEARAAELDRRRTIVQQWLGSTAAQTRHDSHIMARHPCTGDWLFRDPRFQKWFDFDYCIDPILWLNGIPGAGKTILASTIIEHSHRLPQAKICFFYCRSTDVDHHAFVRIARAMLSQLMVNNNQLTQLLYDHVTKSSEAMLSSESAAQSLLQTAFNSCDKSQKIYIIIDGLDECNRDERKMITTWFKTQVQNIPSTDLGMIRCLFVSQDDGYARKDLSDCASIKLTPEDTRQDIDSFCKMWQTQIAEKFKPFNLQAHDIATIVASRSQGMFLYARLVTWNLYSQPNRQSVYDELHPDILPPDLDKAYARIIDRVMGSSVQHRLRGYAEQVLGWLVCAKRTLRWREIQGAVSVDMVRGTMNRDLELQDECKDLLASLVERSVDDSVNLVHSTAKRYLIQNGYINTAKVESEMAHLCLTYMSFDHFHPLTRDDQVRISLHKGDYAFADYASSYWANHLIEGVRDAGKSPTVDLRALIEAIGVFLDVQRASRQDPLVVSKTLQTQLAPLEYCSEYQEICQAVVSTKNQLLPTGKGPLKEEVLHIAKVMGKWRSEIELVFQSVNATDAEKQSLELFYGPHPFKCSRLNCRFYHEGFELDSQRKLHNDKHERAFLCTKRGCPWETIGYTSSKELRAHTKECHEEPEYPEEDDEERPSANRKAVNRFQCTLCPKRFTRAYNLRAHMRVHTDERPYVCSVCGMAFARHADRARHEGLHSGERKFICRGSLQDGSPWGCGRRFTRADALGRHFRSEAGRICIQPLLKEEAQKKGDWIPNGQQETTNNGMFGLFPNASSDPMQTPSAYDNSGQPLLPATLLAQYPALATMDWNSMSLDVPDEDNDATSGSGSTHELDRAGGLFV</sequence>
<dbReference type="InterPro" id="IPR013087">
    <property type="entry name" value="Znf_C2H2_type"/>
</dbReference>
<feature type="region of interest" description="Disordered" evidence="7">
    <location>
        <begin position="847"/>
        <end position="867"/>
    </location>
</feature>
<evidence type="ECO:0000256" key="1">
    <source>
        <dbReference type="ARBA" id="ARBA00022723"/>
    </source>
</evidence>
<keyword evidence="6" id="KW-0175">Coiled coil</keyword>
<keyword evidence="2" id="KW-0677">Repeat</keyword>
<comment type="caution">
    <text evidence="9">The sequence shown here is derived from an EMBL/GenBank/DDBJ whole genome shotgun (WGS) entry which is preliminary data.</text>
</comment>
<name>A0A9W4UBU0_9PLEO</name>
<dbReference type="PROSITE" id="PS00028">
    <property type="entry name" value="ZINC_FINGER_C2H2_1"/>
    <property type="match status" value="2"/>
</dbReference>
<accession>A0A9W4UBU0</accession>
<evidence type="ECO:0000256" key="7">
    <source>
        <dbReference type="SAM" id="MobiDB-lite"/>
    </source>
</evidence>
<gene>
    <name evidence="9" type="ORF">PDIGIT_LOCUS5829</name>
</gene>
<dbReference type="FunFam" id="3.30.160.60:FF:000182">
    <property type="entry name" value="zinc finger protein 366"/>
    <property type="match status" value="1"/>
</dbReference>
<feature type="domain" description="C2H2-type" evidence="8">
    <location>
        <begin position="874"/>
        <end position="901"/>
    </location>
</feature>
<dbReference type="PROSITE" id="PS50157">
    <property type="entry name" value="ZINC_FINGER_C2H2_2"/>
    <property type="match status" value="2"/>
</dbReference>
<keyword evidence="3 5" id="KW-0863">Zinc-finger</keyword>
<dbReference type="InterPro" id="IPR056884">
    <property type="entry name" value="NPHP3-like_N"/>
</dbReference>
<evidence type="ECO:0000256" key="3">
    <source>
        <dbReference type="ARBA" id="ARBA00022771"/>
    </source>
</evidence>
<dbReference type="InterPro" id="IPR027417">
    <property type="entry name" value="P-loop_NTPase"/>
</dbReference>
<dbReference type="Gene3D" id="3.40.50.300">
    <property type="entry name" value="P-loop containing nucleotide triphosphate hydrolases"/>
    <property type="match status" value="1"/>
</dbReference>
<dbReference type="InterPro" id="IPR054471">
    <property type="entry name" value="GPIID_WHD"/>
</dbReference>
<evidence type="ECO:0000313" key="9">
    <source>
        <dbReference type="EMBL" id="CAI6332799.1"/>
    </source>
</evidence>
<evidence type="ECO:0000256" key="2">
    <source>
        <dbReference type="ARBA" id="ARBA00022737"/>
    </source>
</evidence>
<proteinExistence type="predicted"/>
<evidence type="ECO:0000256" key="6">
    <source>
        <dbReference type="SAM" id="Coils"/>
    </source>
</evidence>
<keyword evidence="10" id="KW-1185">Reference proteome</keyword>
<feature type="region of interest" description="Disordered" evidence="7">
    <location>
        <begin position="1042"/>
        <end position="1068"/>
    </location>
</feature>
<dbReference type="EMBL" id="CAOQHR010000003">
    <property type="protein sequence ID" value="CAI6332799.1"/>
    <property type="molecule type" value="Genomic_DNA"/>
</dbReference>
<dbReference type="SMART" id="SM00355">
    <property type="entry name" value="ZnF_C2H2"/>
    <property type="match status" value="3"/>
</dbReference>
<feature type="coiled-coil region" evidence="6">
    <location>
        <begin position="162"/>
        <end position="196"/>
    </location>
</feature>
<dbReference type="SUPFAM" id="SSF52540">
    <property type="entry name" value="P-loop containing nucleoside triphosphate hydrolases"/>
    <property type="match status" value="1"/>
</dbReference>
<keyword evidence="1" id="KW-0479">Metal-binding</keyword>
<dbReference type="PANTHER" id="PTHR10039:SF14">
    <property type="entry name" value="NACHT DOMAIN-CONTAINING PROTEIN"/>
    <property type="match status" value="1"/>
</dbReference>
<dbReference type="Pfam" id="PF24883">
    <property type="entry name" value="NPHP3_N"/>
    <property type="match status" value="1"/>
</dbReference>
<protein>
    <recommendedName>
        <fullName evidence="8">C2H2-type domain-containing protein</fullName>
    </recommendedName>
</protein>
<evidence type="ECO:0000256" key="5">
    <source>
        <dbReference type="PROSITE-ProRule" id="PRU00042"/>
    </source>
</evidence>
<reference evidence="9" key="1">
    <citation type="submission" date="2023-01" db="EMBL/GenBank/DDBJ databases">
        <authorList>
            <person name="Van Ghelder C."/>
            <person name="Rancurel C."/>
        </authorList>
    </citation>
    <scope>NUCLEOTIDE SEQUENCE</scope>
    <source>
        <strain evidence="9">CNCM I-4278</strain>
    </source>
</reference>
<dbReference type="GO" id="GO:0008270">
    <property type="term" value="F:zinc ion binding"/>
    <property type="evidence" value="ECO:0007669"/>
    <property type="project" value="UniProtKB-KW"/>
</dbReference>
<dbReference type="Pfam" id="PF22939">
    <property type="entry name" value="WHD_GPIID"/>
    <property type="match status" value="1"/>
</dbReference>
<keyword evidence="4" id="KW-0862">Zinc</keyword>
<dbReference type="InterPro" id="IPR056125">
    <property type="entry name" value="DUF7708"/>
</dbReference>
<evidence type="ECO:0000259" key="8">
    <source>
        <dbReference type="PROSITE" id="PS50157"/>
    </source>
</evidence>
<dbReference type="PANTHER" id="PTHR10039">
    <property type="entry name" value="AMELOGENIN"/>
    <property type="match status" value="1"/>
</dbReference>
<dbReference type="AlphaFoldDB" id="A0A9W4UBU0"/>
<dbReference type="Pfam" id="PF00096">
    <property type="entry name" value="zf-C2H2"/>
    <property type="match status" value="1"/>
</dbReference>
<dbReference type="FunFam" id="3.30.160.60:FF:000446">
    <property type="entry name" value="Zinc finger protein"/>
    <property type="match status" value="1"/>
</dbReference>
<dbReference type="SUPFAM" id="SSF57667">
    <property type="entry name" value="beta-beta-alpha zinc fingers"/>
    <property type="match status" value="1"/>
</dbReference>
<dbReference type="InterPro" id="IPR036236">
    <property type="entry name" value="Znf_C2H2_sf"/>
</dbReference>
<evidence type="ECO:0000256" key="4">
    <source>
        <dbReference type="ARBA" id="ARBA00022833"/>
    </source>
</evidence>
<dbReference type="Proteomes" id="UP001152607">
    <property type="component" value="Unassembled WGS sequence"/>
</dbReference>
<feature type="domain" description="C2H2-type" evidence="8">
    <location>
        <begin position="902"/>
        <end position="929"/>
    </location>
</feature>
<dbReference type="Gene3D" id="3.30.160.60">
    <property type="entry name" value="Classic Zinc Finger"/>
    <property type="match status" value="3"/>
</dbReference>
<dbReference type="Pfam" id="PF24809">
    <property type="entry name" value="DUF7708"/>
    <property type="match status" value="1"/>
</dbReference>
<organism evidence="9 10">
    <name type="scientific">Periconia digitata</name>
    <dbReference type="NCBI Taxonomy" id="1303443"/>
    <lineage>
        <taxon>Eukaryota</taxon>
        <taxon>Fungi</taxon>
        <taxon>Dikarya</taxon>
        <taxon>Ascomycota</taxon>
        <taxon>Pezizomycotina</taxon>
        <taxon>Dothideomycetes</taxon>
        <taxon>Pleosporomycetidae</taxon>
        <taxon>Pleosporales</taxon>
        <taxon>Massarineae</taxon>
        <taxon>Periconiaceae</taxon>
        <taxon>Periconia</taxon>
    </lineage>
</organism>